<evidence type="ECO:0000313" key="12">
    <source>
        <dbReference type="EMBL" id="TYT25370.1"/>
    </source>
</evidence>
<keyword evidence="5" id="KW-0997">Cell inner membrane</keyword>
<comment type="subcellular location">
    <subcellularLocation>
        <location evidence="1">Cell inner membrane</location>
        <topology evidence="1">Single-pass membrane protein</topology>
    </subcellularLocation>
</comment>
<dbReference type="InterPro" id="IPR022346">
    <property type="entry name" value="T2SS_GspH"/>
</dbReference>
<dbReference type="GO" id="GO:0005886">
    <property type="term" value="C:plasma membrane"/>
    <property type="evidence" value="ECO:0007669"/>
    <property type="project" value="UniProtKB-SubCell"/>
</dbReference>
<dbReference type="NCBIfam" id="TIGR02532">
    <property type="entry name" value="IV_pilin_GFxxxE"/>
    <property type="match status" value="1"/>
</dbReference>
<dbReference type="EMBL" id="VTFT01000001">
    <property type="protein sequence ID" value="TYT25370.1"/>
    <property type="molecule type" value="Genomic_DNA"/>
</dbReference>
<dbReference type="InterPro" id="IPR045584">
    <property type="entry name" value="Pilin-like"/>
</dbReference>
<dbReference type="RefSeq" id="WP_149101921.1">
    <property type="nucleotide sequence ID" value="NZ_VTFT01000001.1"/>
</dbReference>
<evidence type="ECO:0000256" key="9">
    <source>
        <dbReference type="ARBA" id="ARBA00025772"/>
    </source>
</evidence>
<evidence type="ECO:0000256" key="8">
    <source>
        <dbReference type="ARBA" id="ARBA00023136"/>
    </source>
</evidence>
<evidence type="ECO:0000256" key="5">
    <source>
        <dbReference type="ARBA" id="ARBA00022519"/>
    </source>
</evidence>
<dbReference type="Pfam" id="PF07963">
    <property type="entry name" value="N_methyl"/>
    <property type="match status" value="1"/>
</dbReference>
<evidence type="ECO:0000256" key="1">
    <source>
        <dbReference type="ARBA" id="ARBA00004377"/>
    </source>
</evidence>
<name>A0A5D4XRL5_9GAMM</name>
<evidence type="ECO:0000256" key="4">
    <source>
        <dbReference type="ARBA" id="ARBA00022481"/>
    </source>
</evidence>
<comment type="similarity">
    <text evidence="9">Belongs to the GSP H family.</text>
</comment>
<comment type="caution">
    <text evidence="12">The sequence shown here is derived from an EMBL/GenBank/DDBJ whole genome shotgun (WGS) entry which is preliminary data.</text>
</comment>
<dbReference type="Pfam" id="PF12019">
    <property type="entry name" value="GspH"/>
    <property type="match status" value="1"/>
</dbReference>
<keyword evidence="13" id="KW-1185">Reference proteome</keyword>
<keyword evidence="3" id="KW-1003">Cell membrane</keyword>
<dbReference type="InterPro" id="IPR012902">
    <property type="entry name" value="N_methyl_site"/>
</dbReference>
<dbReference type="GO" id="GO:0015628">
    <property type="term" value="P:protein secretion by the type II secretion system"/>
    <property type="evidence" value="ECO:0007669"/>
    <property type="project" value="InterPro"/>
</dbReference>
<evidence type="ECO:0000259" key="11">
    <source>
        <dbReference type="Pfam" id="PF12019"/>
    </source>
</evidence>
<keyword evidence="4" id="KW-0488">Methylation</keyword>
<gene>
    <name evidence="12" type="primary">gspH</name>
    <name evidence="12" type="ORF">FZO89_03300</name>
</gene>
<evidence type="ECO:0000256" key="6">
    <source>
        <dbReference type="ARBA" id="ARBA00022692"/>
    </source>
</evidence>
<dbReference type="GO" id="GO:0015627">
    <property type="term" value="C:type II protein secretion system complex"/>
    <property type="evidence" value="ECO:0007669"/>
    <property type="project" value="InterPro"/>
</dbReference>
<accession>A0A5D4XRL5</accession>
<dbReference type="Gene3D" id="3.55.40.10">
    <property type="entry name" value="minor pseudopilin epsh domain"/>
    <property type="match status" value="1"/>
</dbReference>
<evidence type="ECO:0000256" key="10">
    <source>
        <dbReference type="ARBA" id="ARBA00030775"/>
    </source>
</evidence>
<keyword evidence="7" id="KW-1133">Transmembrane helix</keyword>
<dbReference type="OrthoDB" id="6028515at2"/>
<dbReference type="InterPro" id="IPR002416">
    <property type="entry name" value="T2SS_protein-GspH"/>
</dbReference>
<evidence type="ECO:0000313" key="13">
    <source>
        <dbReference type="Proteomes" id="UP000324973"/>
    </source>
</evidence>
<dbReference type="AlphaFoldDB" id="A0A5D4XRL5"/>
<dbReference type="PROSITE" id="PS00409">
    <property type="entry name" value="PROKAR_NTER_METHYL"/>
    <property type="match status" value="1"/>
</dbReference>
<dbReference type="PRINTS" id="PR00885">
    <property type="entry name" value="BCTERIALGSPH"/>
</dbReference>
<organism evidence="12 13">
    <name type="scientific">Luteimonas viscosa</name>
    <dbReference type="NCBI Taxonomy" id="1132694"/>
    <lineage>
        <taxon>Bacteria</taxon>
        <taxon>Pseudomonadati</taxon>
        <taxon>Pseudomonadota</taxon>
        <taxon>Gammaproteobacteria</taxon>
        <taxon>Lysobacterales</taxon>
        <taxon>Lysobacteraceae</taxon>
        <taxon>Luteimonas</taxon>
    </lineage>
</organism>
<dbReference type="SUPFAM" id="SSF54523">
    <property type="entry name" value="Pili subunits"/>
    <property type="match status" value="1"/>
</dbReference>
<keyword evidence="6" id="KW-0812">Transmembrane</keyword>
<evidence type="ECO:0000256" key="2">
    <source>
        <dbReference type="ARBA" id="ARBA00021549"/>
    </source>
</evidence>
<proteinExistence type="inferred from homology"/>
<keyword evidence="8" id="KW-0472">Membrane</keyword>
<reference evidence="12 13" key="1">
    <citation type="submission" date="2019-08" db="EMBL/GenBank/DDBJ databases">
        <title>Luteimonas viscosus sp. nov., isolated from soil of a sunflower field.</title>
        <authorList>
            <person name="Jianli Z."/>
            <person name="Ying Z."/>
        </authorList>
    </citation>
    <scope>NUCLEOTIDE SEQUENCE [LARGE SCALE GENOMIC DNA]</scope>
    <source>
        <strain evidence="12 13">XBU10</strain>
    </source>
</reference>
<evidence type="ECO:0000256" key="3">
    <source>
        <dbReference type="ARBA" id="ARBA00022475"/>
    </source>
</evidence>
<dbReference type="Proteomes" id="UP000324973">
    <property type="component" value="Unassembled WGS sequence"/>
</dbReference>
<protein>
    <recommendedName>
        <fullName evidence="2">Type II secretion system protein H</fullName>
    </recommendedName>
    <alternativeName>
        <fullName evidence="10">General secretion pathway protein H</fullName>
    </alternativeName>
</protein>
<sequence length="150" mass="16045">MRRARGFTLVELMVVLAVIGLAGGAVALTLPSGDDDPVHEAETFAARLAHARDEAILGMRTVEVGVTARGYGFSHRRFEGWQPLQGRAFAAVDWAAGTRPQLPRRDARIAFRFDPTGATEPASLVLLRDGRRVRVSVDGGGAVAIDGLAR</sequence>
<evidence type="ECO:0000256" key="7">
    <source>
        <dbReference type="ARBA" id="ARBA00022989"/>
    </source>
</evidence>
<feature type="domain" description="General secretion pathway GspH" evidence="11">
    <location>
        <begin position="40"/>
        <end position="141"/>
    </location>
</feature>